<evidence type="ECO:0000256" key="11">
    <source>
        <dbReference type="ARBA" id="ARBA00023163"/>
    </source>
</evidence>
<dbReference type="Pfam" id="PF00027">
    <property type="entry name" value="cNMP_binding"/>
    <property type="match status" value="1"/>
</dbReference>
<keyword evidence="9" id="KW-0238">DNA-binding</keyword>
<evidence type="ECO:0000256" key="7">
    <source>
        <dbReference type="ARBA" id="ARBA00023015"/>
    </source>
</evidence>
<feature type="domain" description="Cyclic nucleotide-binding" evidence="13">
    <location>
        <begin position="20"/>
        <end position="123"/>
    </location>
</feature>
<feature type="domain" description="HTH crp-type" evidence="14">
    <location>
        <begin position="153"/>
        <end position="226"/>
    </location>
</feature>
<comment type="subunit">
    <text evidence="2">Homodimer.</text>
</comment>
<dbReference type="Proteomes" id="UP001566331">
    <property type="component" value="Unassembled WGS sequence"/>
</dbReference>
<evidence type="ECO:0000256" key="4">
    <source>
        <dbReference type="ARBA" id="ARBA00022491"/>
    </source>
</evidence>
<evidence type="ECO:0000259" key="13">
    <source>
        <dbReference type="PROSITE" id="PS50042"/>
    </source>
</evidence>
<evidence type="ECO:0000256" key="3">
    <source>
        <dbReference type="ARBA" id="ARBA00020769"/>
    </source>
</evidence>
<evidence type="ECO:0000313" key="15">
    <source>
        <dbReference type="EMBL" id="MEZ0474512.1"/>
    </source>
</evidence>
<keyword evidence="11" id="KW-0804">Transcription</keyword>
<evidence type="ECO:0000256" key="9">
    <source>
        <dbReference type="ARBA" id="ARBA00023125"/>
    </source>
</evidence>
<dbReference type="PROSITE" id="PS50042">
    <property type="entry name" value="CNMP_BINDING_3"/>
    <property type="match status" value="1"/>
</dbReference>
<evidence type="ECO:0000256" key="1">
    <source>
        <dbReference type="ARBA" id="ARBA00004496"/>
    </source>
</evidence>
<evidence type="ECO:0000256" key="2">
    <source>
        <dbReference type="ARBA" id="ARBA00011738"/>
    </source>
</evidence>
<dbReference type="PROSITE" id="PS51063">
    <property type="entry name" value="HTH_CRP_2"/>
    <property type="match status" value="1"/>
</dbReference>
<dbReference type="SUPFAM" id="SSF46785">
    <property type="entry name" value="Winged helix' DNA-binding domain"/>
    <property type="match status" value="1"/>
</dbReference>
<name>A0ABV4HS43_9GAMM</name>
<evidence type="ECO:0000313" key="16">
    <source>
        <dbReference type="Proteomes" id="UP001566331"/>
    </source>
</evidence>
<keyword evidence="10" id="KW-0010">Activator</keyword>
<dbReference type="Pfam" id="PF13545">
    <property type="entry name" value="HTH_Crp_2"/>
    <property type="match status" value="1"/>
</dbReference>
<evidence type="ECO:0000256" key="6">
    <source>
        <dbReference type="ARBA" id="ARBA00022636"/>
    </source>
</evidence>
<evidence type="ECO:0000259" key="14">
    <source>
        <dbReference type="PROSITE" id="PS51063"/>
    </source>
</evidence>
<evidence type="ECO:0000256" key="12">
    <source>
        <dbReference type="ARBA" id="ARBA00031697"/>
    </source>
</evidence>
<comment type="caution">
    <text evidence="15">The sequence shown here is derived from an EMBL/GenBank/DDBJ whole genome shotgun (WGS) entry which is preliminary data.</text>
</comment>
<dbReference type="InterPro" id="IPR050397">
    <property type="entry name" value="Env_Response_Regulators"/>
</dbReference>
<dbReference type="CDD" id="cd00038">
    <property type="entry name" value="CAP_ED"/>
    <property type="match status" value="1"/>
</dbReference>
<organism evidence="15 16">
    <name type="scientific">Luteimonas salinilitoris</name>
    <dbReference type="NCBI Taxonomy" id="3237697"/>
    <lineage>
        <taxon>Bacteria</taxon>
        <taxon>Pseudomonadati</taxon>
        <taxon>Pseudomonadota</taxon>
        <taxon>Gammaproteobacteria</taxon>
        <taxon>Lysobacterales</taxon>
        <taxon>Lysobacteraceae</taxon>
        <taxon>Luteimonas</taxon>
    </lineage>
</organism>
<evidence type="ECO:0000256" key="10">
    <source>
        <dbReference type="ARBA" id="ARBA00023159"/>
    </source>
</evidence>
<gene>
    <name evidence="15" type="ORF">AB6713_07755</name>
</gene>
<comment type="subcellular location">
    <subcellularLocation>
        <location evidence="1">Cytoplasm</location>
    </subcellularLocation>
</comment>
<protein>
    <recommendedName>
        <fullName evidence="3">CRP-like protein Clp</fullName>
    </recommendedName>
    <alternativeName>
        <fullName evidence="12">Catabolite activation-like protein</fullName>
    </alternativeName>
</protein>
<proteinExistence type="predicted"/>
<keyword evidence="5" id="KW-0021">Allosteric enzyme</keyword>
<keyword evidence="16" id="KW-1185">Reference proteome</keyword>
<accession>A0ABV4HS43</accession>
<keyword evidence="7" id="KW-0805">Transcription regulation</keyword>
<dbReference type="Gene3D" id="2.60.120.10">
    <property type="entry name" value="Jelly Rolls"/>
    <property type="match status" value="1"/>
</dbReference>
<dbReference type="PANTHER" id="PTHR24567:SF68">
    <property type="entry name" value="DNA-BINDING TRANSCRIPTIONAL DUAL REGULATOR CRP"/>
    <property type="match status" value="1"/>
</dbReference>
<evidence type="ECO:0000256" key="8">
    <source>
        <dbReference type="ARBA" id="ARBA00023026"/>
    </source>
</evidence>
<dbReference type="InterPro" id="IPR036390">
    <property type="entry name" value="WH_DNA-bd_sf"/>
</dbReference>
<reference evidence="15 16" key="1">
    <citation type="submission" date="2024-07" db="EMBL/GenBank/DDBJ databases">
        <title>Luteimonas salilacus sp. nov., isolated from the shore soil of Salt Lake in Tibet of China.</title>
        <authorList>
            <person name="Zhang X."/>
            <person name="Li A."/>
        </authorList>
    </citation>
    <scope>NUCLEOTIDE SEQUENCE [LARGE SCALE GENOMIC DNA]</scope>
    <source>
        <strain evidence="15 16">B3-2-R+30</strain>
    </source>
</reference>
<keyword evidence="4" id="KW-0678">Repressor</keyword>
<keyword evidence="8" id="KW-0843">Virulence</keyword>
<dbReference type="RefSeq" id="WP_370563832.1">
    <property type="nucleotide sequence ID" value="NZ_JBFWIB010000005.1"/>
</dbReference>
<evidence type="ECO:0000256" key="5">
    <source>
        <dbReference type="ARBA" id="ARBA00022533"/>
    </source>
</evidence>
<dbReference type="InterPro" id="IPR000595">
    <property type="entry name" value="cNMP-bd_dom"/>
</dbReference>
<keyword evidence="6" id="KW-0973">c-di-GMP</keyword>
<dbReference type="InterPro" id="IPR012318">
    <property type="entry name" value="HTH_CRP"/>
</dbReference>
<dbReference type="EMBL" id="JBFWIC010000008">
    <property type="protein sequence ID" value="MEZ0474512.1"/>
    <property type="molecule type" value="Genomic_DNA"/>
</dbReference>
<dbReference type="SMART" id="SM00100">
    <property type="entry name" value="cNMP"/>
    <property type="match status" value="1"/>
</dbReference>
<dbReference type="InterPro" id="IPR014710">
    <property type="entry name" value="RmlC-like_jellyroll"/>
</dbReference>
<dbReference type="SUPFAM" id="SSF51206">
    <property type="entry name" value="cAMP-binding domain-like"/>
    <property type="match status" value="1"/>
</dbReference>
<dbReference type="PANTHER" id="PTHR24567">
    <property type="entry name" value="CRP FAMILY TRANSCRIPTIONAL REGULATORY PROTEIN"/>
    <property type="match status" value="1"/>
</dbReference>
<sequence>MTMIGTRASGGKHPLERFALLRGLAPSLLEFVAANSVECRFGEGETLFFKNDPGDFLALVADGWIYEILYGPDGQELIVGTIAPGEAVDEAVLLDRHRRSFTAIAYADTVVLKLARRHFPALVSEPAVLERAYAALCGNLRRAIDNLENMCLHRLEARLARYLLTQLQVQGAPRGNTAEIALPPTQSILAAMVNVSRSKLNEQLQRWHRSGLVSRHRHVLRINDLDAFRGRACLQSGGTVPAPAGATGPCAAAGGMNSRVPAVLS</sequence>
<dbReference type="InterPro" id="IPR018490">
    <property type="entry name" value="cNMP-bd_dom_sf"/>
</dbReference>